<evidence type="ECO:0000313" key="2">
    <source>
        <dbReference type="Proteomes" id="UP000184517"/>
    </source>
</evidence>
<name>A0A1M5IYK7_9GAMM</name>
<protein>
    <submittedName>
        <fullName evidence="1">Uncharacterized protein</fullName>
    </submittedName>
</protein>
<organism evidence="1 2">
    <name type="scientific">Marinomonas polaris DSM 16579</name>
    <dbReference type="NCBI Taxonomy" id="1122206"/>
    <lineage>
        <taxon>Bacteria</taxon>
        <taxon>Pseudomonadati</taxon>
        <taxon>Pseudomonadota</taxon>
        <taxon>Gammaproteobacteria</taxon>
        <taxon>Oceanospirillales</taxon>
        <taxon>Oceanospirillaceae</taxon>
        <taxon>Marinomonas</taxon>
    </lineage>
</organism>
<gene>
    <name evidence="1" type="ORF">SAMN02745753_03712</name>
</gene>
<dbReference type="OrthoDB" id="6194669at2"/>
<keyword evidence="2" id="KW-1185">Reference proteome</keyword>
<accession>A0A1M5IYK7</accession>
<evidence type="ECO:0000313" key="1">
    <source>
        <dbReference type="EMBL" id="SHG33386.1"/>
    </source>
</evidence>
<dbReference type="Proteomes" id="UP000184517">
    <property type="component" value="Unassembled WGS sequence"/>
</dbReference>
<dbReference type="EMBL" id="FQVF01000020">
    <property type="protein sequence ID" value="SHG33386.1"/>
    <property type="molecule type" value="Genomic_DNA"/>
</dbReference>
<dbReference type="RefSeq" id="WP_072841153.1">
    <property type="nucleotide sequence ID" value="NZ_FQVF01000020.1"/>
</dbReference>
<reference evidence="2" key="1">
    <citation type="submission" date="2016-11" db="EMBL/GenBank/DDBJ databases">
        <authorList>
            <person name="Varghese N."/>
            <person name="Submissions S."/>
        </authorList>
    </citation>
    <scope>NUCLEOTIDE SEQUENCE [LARGE SCALE GENOMIC DNA]</scope>
    <source>
        <strain evidence="2">DSM 16579</strain>
    </source>
</reference>
<dbReference type="AlphaFoldDB" id="A0A1M5IYK7"/>
<dbReference type="STRING" id="1122206.SAMN02745753_03712"/>
<proteinExistence type="predicted"/>
<sequence>MQYLSARQMWHDAFYSRSANDQLLEINRSNANLLRQKPVMNETQTRGPADNSSRVMHMAKAGRVQSEIAKLPAHLQAFGMYCWAPKEQDSLPAYKHHNEIANALAREIKEKFPQEYGLYTSRVSIVILNVLKYEFERDKGRKPQNIDITLAGAMAMPKDKVRAQWGHIVKHIRGCIRDMQLVTDSDKNLSIATLHLLKEWQTKTGAEATEKHSVIASLALKSFAHTDQSYLFSASEEREPVKQSKPLYTNEYLSWRVGVAAANWKRDGWQDAFDEMTGVLNGWARSVLEDIVKLRLV</sequence>